<dbReference type="SMART" id="SM00986">
    <property type="entry name" value="UDG"/>
    <property type="match status" value="1"/>
</dbReference>
<dbReference type="GO" id="GO:0005737">
    <property type="term" value="C:cytoplasm"/>
    <property type="evidence" value="ECO:0007669"/>
    <property type="project" value="UniProtKB-SubCell"/>
</dbReference>
<accession>A0A3G3JUC8</accession>
<feature type="active site" description="Proton acceptor" evidence="9 10">
    <location>
        <position position="65"/>
    </location>
</feature>
<dbReference type="KEGG" id="coh:EAV92_04210"/>
<dbReference type="NCBIfam" id="NF003589">
    <property type="entry name" value="PRK05254.1-2"/>
    <property type="match status" value="1"/>
</dbReference>
<dbReference type="NCBIfam" id="NF003591">
    <property type="entry name" value="PRK05254.1-4"/>
    <property type="match status" value="1"/>
</dbReference>
<dbReference type="SMART" id="SM00987">
    <property type="entry name" value="UreE_C"/>
    <property type="match status" value="1"/>
</dbReference>
<dbReference type="InterPro" id="IPR018085">
    <property type="entry name" value="Ura-DNA_Glyclase_AS"/>
</dbReference>
<dbReference type="HAMAP" id="MF_00148">
    <property type="entry name" value="UDG"/>
    <property type="match status" value="1"/>
</dbReference>
<dbReference type="Proteomes" id="UP000269097">
    <property type="component" value="Chromosome"/>
</dbReference>
<dbReference type="GO" id="GO:0097510">
    <property type="term" value="P:base-excision repair, AP site formation via deaminated base removal"/>
    <property type="evidence" value="ECO:0007669"/>
    <property type="project" value="TreeGrafter"/>
</dbReference>
<organism evidence="13 14">
    <name type="scientific">Cohnella candidum</name>
    <dbReference type="NCBI Taxonomy" id="2674991"/>
    <lineage>
        <taxon>Bacteria</taxon>
        <taxon>Bacillati</taxon>
        <taxon>Bacillota</taxon>
        <taxon>Bacilli</taxon>
        <taxon>Bacillales</taxon>
        <taxon>Paenibacillaceae</taxon>
        <taxon>Cohnella</taxon>
    </lineage>
</organism>
<dbReference type="AlphaFoldDB" id="A0A3G3JUC8"/>
<evidence type="ECO:0000256" key="3">
    <source>
        <dbReference type="ARBA" id="ARBA00008184"/>
    </source>
</evidence>
<dbReference type="InterPro" id="IPR036895">
    <property type="entry name" value="Uracil-DNA_glycosylase-like_sf"/>
</dbReference>
<dbReference type="SUPFAM" id="SSF52141">
    <property type="entry name" value="Uracil-DNA glycosylase-like"/>
    <property type="match status" value="1"/>
</dbReference>
<comment type="function">
    <text evidence="2 9 11">Excises uracil residues from the DNA which can arise as a result of misincorporation of dUMP residues by DNA polymerase or due to deamination of cytosine.</text>
</comment>
<evidence type="ECO:0000256" key="10">
    <source>
        <dbReference type="PROSITE-ProRule" id="PRU10072"/>
    </source>
</evidence>
<dbReference type="NCBIfam" id="NF003588">
    <property type="entry name" value="PRK05254.1-1"/>
    <property type="match status" value="1"/>
</dbReference>
<evidence type="ECO:0000256" key="7">
    <source>
        <dbReference type="ARBA" id="ARBA00022801"/>
    </source>
</evidence>
<dbReference type="FunFam" id="3.40.470.10:FF:000001">
    <property type="entry name" value="Uracil-DNA glycosylase"/>
    <property type="match status" value="1"/>
</dbReference>
<name>A0A3G3JUC8_9BACL</name>
<dbReference type="NCBIfam" id="TIGR00628">
    <property type="entry name" value="ung"/>
    <property type="match status" value="1"/>
</dbReference>
<keyword evidence="8 9" id="KW-0234">DNA repair</keyword>
<reference evidence="13 14" key="1">
    <citation type="submission" date="2018-10" db="EMBL/GenBank/DDBJ databases">
        <title>Genome Sequence of Cohnella sp.</title>
        <authorList>
            <person name="Srinivasan S."/>
            <person name="Kim M.K."/>
        </authorList>
    </citation>
    <scope>NUCLEOTIDE SEQUENCE [LARGE SCALE GENOMIC DNA]</scope>
    <source>
        <strain evidence="13 14">18JY8-7</strain>
    </source>
</reference>
<evidence type="ECO:0000256" key="4">
    <source>
        <dbReference type="ARBA" id="ARBA00012030"/>
    </source>
</evidence>
<evidence type="ECO:0000256" key="6">
    <source>
        <dbReference type="ARBA" id="ARBA00022763"/>
    </source>
</evidence>
<dbReference type="RefSeq" id="WP_123039902.1">
    <property type="nucleotide sequence ID" value="NZ_CP033433.1"/>
</dbReference>
<dbReference type="PROSITE" id="PS00130">
    <property type="entry name" value="U_DNA_GLYCOSYLASE"/>
    <property type="match status" value="1"/>
</dbReference>
<dbReference type="InterPro" id="IPR002043">
    <property type="entry name" value="UDG_fam1"/>
</dbReference>
<dbReference type="EC" id="3.2.2.27" evidence="4 9"/>
<evidence type="ECO:0000256" key="1">
    <source>
        <dbReference type="ARBA" id="ARBA00001400"/>
    </source>
</evidence>
<dbReference type="GO" id="GO:0004844">
    <property type="term" value="F:uracil DNA N-glycosylase activity"/>
    <property type="evidence" value="ECO:0007669"/>
    <property type="project" value="UniProtKB-UniRule"/>
</dbReference>
<evidence type="ECO:0000256" key="9">
    <source>
        <dbReference type="HAMAP-Rule" id="MF_00148"/>
    </source>
</evidence>
<keyword evidence="7 9" id="KW-0378">Hydrolase</keyword>
<evidence type="ECO:0000313" key="13">
    <source>
        <dbReference type="EMBL" id="AYQ71840.1"/>
    </source>
</evidence>
<dbReference type="NCBIfam" id="NF003592">
    <property type="entry name" value="PRK05254.1-5"/>
    <property type="match status" value="1"/>
</dbReference>
<proteinExistence type="inferred from homology"/>
<comment type="subcellular location">
    <subcellularLocation>
        <location evidence="9">Cytoplasm</location>
    </subcellularLocation>
</comment>
<comment type="catalytic activity">
    <reaction evidence="1 9 11">
        <text>Hydrolyzes single-stranded DNA or mismatched double-stranded DNA and polynucleotides, releasing free uracil.</text>
        <dbReference type="EC" id="3.2.2.27"/>
    </reaction>
</comment>
<dbReference type="PANTHER" id="PTHR11264:SF0">
    <property type="entry name" value="URACIL-DNA GLYCOSYLASE"/>
    <property type="match status" value="1"/>
</dbReference>
<sequence>MTDVFENDWEEVLRGEFEKPYFADLQRKLGEEYANGAVFPAREDIYRALRDTSYAGTKVVILGQDPYHGAGQAHGLSFSVKRGVKLPPSLKNIYRELHDDLGCAIPAHGNLEFWSEQGVLLLNSVLTVRESEPNSHRKLGWEKFTDSVIESLGRREKPLVFVLWGRHAQEKRAMIDERRHLVIATAHPSPLSARNGFFGSKPFSRSNEFLRSTGQTEIDWCIPE</sequence>
<keyword evidence="14" id="KW-1185">Reference proteome</keyword>
<dbReference type="PANTHER" id="PTHR11264">
    <property type="entry name" value="URACIL-DNA GLYCOSYLASE"/>
    <property type="match status" value="1"/>
</dbReference>
<dbReference type="CDD" id="cd10027">
    <property type="entry name" value="UDG-F1-like"/>
    <property type="match status" value="1"/>
</dbReference>
<dbReference type="Pfam" id="PF03167">
    <property type="entry name" value="UDG"/>
    <property type="match status" value="1"/>
</dbReference>
<keyword evidence="6 9" id="KW-0227">DNA damage</keyword>
<evidence type="ECO:0000256" key="11">
    <source>
        <dbReference type="RuleBase" id="RU003780"/>
    </source>
</evidence>
<evidence type="ECO:0000256" key="2">
    <source>
        <dbReference type="ARBA" id="ARBA00002631"/>
    </source>
</evidence>
<comment type="similarity">
    <text evidence="3 9 11">Belongs to the uracil-DNA glycosylase (UDG) superfamily. UNG family.</text>
</comment>
<gene>
    <name evidence="9" type="primary">ung</name>
    <name evidence="13" type="ORF">EAV92_04210</name>
</gene>
<keyword evidence="13" id="KW-0326">Glycosidase</keyword>
<protein>
    <recommendedName>
        <fullName evidence="5 9">Uracil-DNA glycosylase</fullName>
        <shortName evidence="9">UDG</shortName>
        <ecNumber evidence="4 9">3.2.2.27</ecNumber>
    </recommendedName>
</protein>
<dbReference type="InterPro" id="IPR005122">
    <property type="entry name" value="Uracil-DNA_glycosylase-like"/>
</dbReference>
<dbReference type="Gene3D" id="3.40.470.10">
    <property type="entry name" value="Uracil-DNA glycosylase-like domain"/>
    <property type="match status" value="1"/>
</dbReference>
<evidence type="ECO:0000259" key="12">
    <source>
        <dbReference type="SMART" id="SM00986"/>
    </source>
</evidence>
<keyword evidence="9" id="KW-0963">Cytoplasm</keyword>
<evidence type="ECO:0000256" key="8">
    <source>
        <dbReference type="ARBA" id="ARBA00023204"/>
    </source>
</evidence>
<evidence type="ECO:0000313" key="14">
    <source>
        <dbReference type="Proteomes" id="UP000269097"/>
    </source>
</evidence>
<dbReference type="EMBL" id="CP033433">
    <property type="protein sequence ID" value="AYQ71840.1"/>
    <property type="molecule type" value="Genomic_DNA"/>
</dbReference>
<feature type="domain" description="Uracil-DNA glycosylase-like" evidence="12">
    <location>
        <begin position="50"/>
        <end position="210"/>
    </location>
</feature>
<evidence type="ECO:0000256" key="5">
    <source>
        <dbReference type="ARBA" id="ARBA00018429"/>
    </source>
</evidence>